<proteinExistence type="predicted"/>
<evidence type="ECO:0000313" key="2">
    <source>
        <dbReference type="Proteomes" id="UP000001176"/>
    </source>
</evidence>
<dbReference type="InterPro" id="IPR019637">
    <property type="entry name" value="DUF2501"/>
</dbReference>
<keyword evidence="2" id="KW-1185">Reference proteome</keyword>
<dbReference type="Proteomes" id="UP000001176">
    <property type="component" value="Chromosome"/>
</dbReference>
<accession>A9HDU7</accession>
<sequence length="166" mass="16529">MAAHACDDNRNRTRNMTRHFATLSLAAALSVASVASLSAARAQMPTMPGMPGGSMSGMAMGGGSGVGMMGLPSVSSAGPSNLAGLLGFCVQNNYLGASAASPVMSSLGQKAGINGQGDSQYQAGQNGILNTGNGGTFSLAGAGQGIKQQMTQKICNMVLSRAQSIL</sequence>
<name>A9HDU7_GLUDA</name>
<reference evidence="1 2" key="1">
    <citation type="journal article" date="2009" name="BMC Genomics">
        <title>Complete genome sequence of the sugarcane nitrogen-fixing endophyte Gluconacetobacter diazotrophicus Pal5.</title>
        <authorList>
            <person name="Bertalan M."/>
            <person name="Albano R."/>
            <person name="Padua V."/>
            <person name="Rouws L."/>
            <person name="Rojas C."/>
            <person name="Hemerly A."/>
            <person name="Teixeira K."/>
            <person name="Schwab S."/>
            <person name="Araujo J."/>
            <person name="Oliveira A."/>
            <person name="Franca L."/>
            <person name="Magalhaes V."/>
            <person name="Alqueres S."/>
            <person name="Cardoso A."/>
            <person name="Almeida W."/>
            <person name="Loureiro M.M."/>
            <person name="Nogueira E."/>
            <person name="Cidade D."/>
            <person name="Oliveira D."/>
            <person name="Simao T."/>
            <person name="Macedo J."/>
            <person name="Valadao A."/>
            <person name="Dreschsel M."/>
            <person name="Freitas F."/>
            <person name="Vidal M."/>
            <person name="Guedes H."/>
            <person name="Rodrigues E."/>
            <person name="Meneses C."/>
            <person name="Brioso P."/>
            <person name="Pozzer L."/>
            <person name="Figueiredo D."/>
            <person name="Montano H."/>
            <person name="Junior J."/>
            <person name="Filho G."/>
            <person name="Flores V."/>
            <person name="Ferreira B."/>
            <person name="Branco A."/>
            <person name="Gonzalez P."/>
            <person name="Guillobel H."/>
            <person name="Lemos M."/>
            <person name="Seibel L."/>
            <person name="Macedo J."/>
            <person name="Alves-Ferreira M."/>
            <person name="Sachetto-Martins G."/>
            <person name="Coelho A."/>
            <person name="Santos E."/>
            <person name="Amaral G."/>
            <person name="Neves A."/>
            <person name="Pacheco A.B."/>
            <person name="Carvalho D."/>
            <person name="Lery L."/>
            <person name="Bisch P."/>
            <person name="Rossle S.C."/>
            <person name="Urmenyi T."/>
            <person name="Kruger W.V."/>
            <person name="Martins O."/>
            <person name="Baldani J.I."/>
            <person name="Ferreira P.C."/>
        </authorList>
    </citation>
    <scope>NUCLEOTIDE SEQUENCE [LARGE SCALE GENOMIC DNA]</scope>
    <source>
        <strain evidence="2">ATCC 49037 / DSM 5601 / CCUG 37298 / CIP 103539 / LMG 7603 / PAl5</strain>
    </source>
</reference>
<protein>
    <submittedName>
        <fullName evidence="1">Putative membrane protein</fullName>
    </submittedName>
</protein>
<organism evidence="1 2">
    <name type="scientific">Gluconacetobacter diazotrophicus (strain ATCC 49037 / DSM 5601 / CCUG 37298 / CIP 103539 / LMG 7603 / PAl5)</name>
    <dbReference type="NCBI Taxonomy" id="272568"/>
    <lineage>
        <taxon>Bacteria</taxon>
        <taxon>Pseudomonadati</taxon>
        <taxon>Pseudomonadota</taxon>
        <taxon>Alphaproteobacteria</taxon>
        <taxon>Acetobacterales</taxon>
        <taxon>Acetobacteraceae</taxon>
        <taxon>Gluconacetobacter</taxon>
    </lineage>
</organism>
<evidence type="ECO:0000313" key="1">
    <source>
        <dbReference type="EMBL" id="CAP55146.1"/>
    </source>
</evidence>
<dbReference type="AlphaFoldDB" id="A9HDU7"/>
<dbReference type="KEGG" id="gdi:GDI1203"/>
<dbReference type="Pfam" id="PF10696">
    <property type="entry name" value="DUF2501"/>
    <property type="match status" value="1"/>
</dbReference>
<gene>
    <name evidence="1" type="ordered locus">GDI1203</name>
</gene>
<dbReference type="EMBL" id="AM889285">
    <property type="protein sequence ID" value="CAP55146.1"/>
    <property type="molecule type" value="Genomic_DNA"/>
</dbReference>